<evidence type="ECO:0000313" key="2">
    <source>
        <dbReference type="Proteomes" id="UP000201838"/>
    </source>
</evidence>
<evidence type="ECO:0000313" key="1">
    <source>
        <dbReference type="EMBL" id="SMX25397.1"/>
    </source>
</evidence>
<dbReference type="CDD" id="cd07040">
    <property type="entry name" value="HP"/>
    <property type="match status" value="1"/>
</dbReference>
<organism evidence="1 2">
    <name type="scientific">Boseongicola aestuarii</name>
    <dbReference type="NCBI Taxonomy" id="1470561"/>
    <lineage>
        <taxon>Bacteria</taxon>
        <taxon>Pseudomonadati</taxon>
        <taxon>Pseudomonadota</taxon>
        <taxon>Alphaproteobacteria</taxon>
        <taxon>Rhodobacterales</taxon>
        <taxon>Paracoccaceae</taxon>
        <taxon>Boseongicola</taxon>
    </lineage>
</organism>
<dbReference type="Pfam" id="PF00300">
    <property type="entry name" value="His_Phos_1"/>
    <property type="match status" value="1"/>
</dbReference>
<dbReference type="OrthoDB" id="9810154at2"/>
<dbReference type="InterPro" id="IPR029033">
    <property type="entry name" value="His_PPase_superfam"/>
</dbReference>
<dbReference type="SUPFAM" id="SSF53254">
    <property type="entry name" value="Phosphoglycerate mutase-like"/>
    <property type="match status" value="1"/>
</dbReference>
<dbReference type="RefSeq" id="WP_093975592.1">
    <property type="nucleotide sequence ID" value="NZ_FXXQ01000016.1"/>
</dbReference>
<protein>
    <submittedName>
        <fullName evidence="1">Histidine phosphatase superfamily (Branch 1)</fullName>
    </submittedName>
</protein>
<accession>A0A238J455</accession>
<gene>
    <name evidence="1" type="ORF">BOA8489_03540</name>
</gene>
<dbReference type="Gene3D" id="3.40.50.1240">
    <property type="entry name" value="Phosphoglycerate mutase-like"/>
    <property type="match status" value="1"/>
</dbReference>
<keyword evidence="2" id="KW-1185">Reference proteome</keyword>
<dbReference type="PANTHER" id="PTHR47623">
    <property type="entry name" value="OS09G0287300 PROTEIN"/>
    <property type="match status" value="1"/>
</dbReference>
<sequence>MTLTLILTRHAKSSWGDPTLDDFDRTLNDRGRRSSDAIGAWLAKNGHLPDLVLVSGARRTVETWSRMAHHFPKTSRMASNPALYLASAQTILGVLRTQTAPSLMVICHNPGIADFAQRITSAPHPHPRFTDYPTGATAIVTFDAPDWSKVDWATGQVDDFIVPRDLIP</sequence>
<proteinExistence type="predicted"/>
<dbReference type="AlphaFoldDB" id="A0A238J455"/>
<dbReference type="EMBL" id="FXXQ01000016">
    <property type="protein sequence ID" value="SMX25397.1"/>
    <property type="molecule type" value="Genomic_DNA"/>
</dbReference>
<name>A0A238J455_9RHOB</name>
<dbReference type="InterPro" id="IPR013078">
    <property type="entry name" value="His_Pase_superF_clade-1"/>
</dbReference>
<dbReference type="Proteomes" id="UP000201838">
    <property type="component" value="Unassembled WGS sequence"/>
</dbReference>
<reference evidence="1 2" key="1">
    <citation type="submission" date="2017-05" db="EMBL/GenBank/DDBJ databases">
        <authorList>
            <person name="Song R."/>
            <person name="Chenine A.L."/>
            <person name="Ruprecht R.M."/>
        </authorList>
    </citation>
    <scope>NUCLEOTIDE SEQUENCE [LARGE SCALE GENOMIC DNA]</scope>
    <source>
        <strain evidence="1 2">CECT 8489</strain>
    </source>
</reference>
<dbReference type="PANTHER" id="PTHR47623:SF1">
    <property type="entry name" value="OS09G0287300 PROTEIN"/>
    <property type="match status" value="1"/>
</dbReference>